<organism evidence="2 3">
    <name type="scientific">Leptospira gomenensis</name>
    <dbReference type="NCBI Taxonomy" id="2484974"/>
    <lineage>
        <taxon>Bacteria</taxon>
        <taxon>Pseudomonadati</taxon>
        <taxon>Spirochaetota</taxon>
        <taxon>Spirochaetia</taxon>
        <taxon>Leptospirales</taxon>
        <taxon>Leptospiraceae</taxon>
        <taxon>Leptospira</taxon>
    </lineage>
</organism>
<feature type="transmembrane region" description="Helical" evidence="1">
    <location>
        <begin position="54"/>
        <end position="77"/>
    </location>
</feature>
<accession>A0A5F1YF47</accession>
<name>A0A5F1YF47_9LEPT</name>
<gene>
    <name evidence="2" type="ORF">EHQ17_02005</name>
</gene>
<dbReference type="EMBL" id="RQFA01000010">
    <property type="protein sequence ID" value="TGK38438.1"/>
    <property type="molecule type" value="Genomic_DNA"/>
</dbReference>
<feature type="transmembrane region" description="Helical" evidence="1">
    <location>
        <begin position="6"/>
        <end position="33"/>
    </location>
</feature>
<dbReference type="Proteomes" id="UP000298277">
    <property type="component" value="Unassembled WGS sequence"/>
</dbReference>
<evidence type="ECO:0000256" key="1">
    <source>
        <dbReference type="SAM" id="Phobius"/>
    </source>
</evidence>
<dbReference type="RefSeq" id="WP_135594986.1">
    <property type="nucleotide sequence ID" value="NZ_RQEZ01000088.1"/>
</dbReference>
<comment type="caution">
    <text evidence="2">The sequence shown here is derived from an EMBL/GenBank/DDBJ whole genome shotgun (WGS) entry which is preliminary data.</text>
</comment>
<evidence type="ECO:0000313" key="2">
    <source>
        <dbReference type="EMBL" id="TGK38438.1"/>
    </source>
</evidence>
<protein>
    <recommendedName>
        <fullName evidence="4">DUF2269 family protein</fullName>
    </recommendedName>
</protein>
<dbReference type="AlphaFoldDB" id="A0A5F1YF47"/>
<keyword evidence="1" id="KW-0472">Membrane</keyword>
<keyword evidence="1" id="KW-1133">Transmembrane helix</keyword>
<keyword evidence="3" id="KW-1185">Reference proteome</keyword>
<reference evidence="2" key="1">
    <citation type="journal article" date="2019" name="PLoS Negl. Trop. Dis.">
        <title>Revisiting the worldwide diversity of Leptospira species in the environment.</title>
        <authorList>
            <person name="Vincent A.T."/>
            <person name="Schiettekatte O."/>
            <person name="Bourhy P."/>
            <person name="Veyrier F.J."/>
            <person name="Picardeau M."/>
        </authorList>
    </citation>
    <scope>NUCLEOTIDE SEQUENCE [LARGE SCALE GENOMIC DNA]</scope>
    <source>
        <strain evidence="2">201800299</strain>
    </source>
</reference>
<evidence type="ECO:0000313" key="3">
    <source>
        <dbReference type="Proteomes" id="UP000298277"/>
    </source>
</evidence>
<sequence length="119" mass="13146">MEVNLIYFLILKLTHVACGIFWVGAAVMTAVFMQPAAKSLGPDGGKFMQQLAKTNSYPFVLNAASTLTVASGFLLYWKISDGFRSEWIFSKYGILLWMGGIFALVAYCIGFTITRPSNE</sequence>
<proteinExistence type="predicted"/>
<keyword evidence="1" id="KW-0812">Transmembrane</keyword>
<feature type="transmembrane region" description="Helical" evidence="1">
    <location>
        <begin position="89"/>
        <end position="113"/>
    </location>
</feature>
<evidence type="ECO:0008006" key="4">
    <source>
        <dbReference type="Google" id="ProtNLM"/>
    </source>
</evidence>
<dbReference type="OrthoDB" id="345829at2"/>